<dbReference type="Pfam" id="PF01805">
    <property type="entry name" value="Surp"/>
    <property type="match status" value="2"/>
</dbReference>
<feature type="non-terminal residue" evidence="9">
    <location>
        <position position="675"/>
    </location>
</feature>
<dbReference type="FunFam" id="1.10.10.790:FF:000001">
    <property type="entry name" value="Splicing factor 3a, subunit 1"/>
    <property type="match status" value="1"/>
</dbReference>
<evidence type="ECO:0000256" key="1">
    <source>
        <dbReference type="ARBA" id="ARBA00004123"/>
    </source>
</evidence>
<dbReference type="GO" id="GO:0000381">
    <property type="term" value="P:regulation of alternative mRNA splicing, via spliceosome"/>
    <property type="evidence" value="ECO:0007669"/>
    <property type="project" value="TreeGrafter"/>
</dbReference>
<keyword evidence="10" id="KW-1185">Reference proteome</keyword>
<dbReference type="SUPFAM" id="SSF52540">
    <property type="entry name" value="P-loop containing nucleoside triphosphate hydrolases"/>
    <property type="match status" value="1"/>
</dbReference>
<accession>A0A9W7XFH5</accession>
<dbReference type="GO" id="GO:0071013">
    <property type="term" value="C:catalytic step 2 spliceosome"/>
    <property type="evidence" value="ECO:0007669"/>
    <property type="project" value="TreeGrafter"/>
</dbReference>
<dbReference type="PANTHER" id="PTHR15316">
    <property type="entry name" value="SPLICEOSOME ASSOCIATED PROTEIN 114/SWAP SPLICING FACTOR-RELATED"/>
    <property type="match status" value="1"/>
</dbReference>
<feature type="region of interest" description="Disordered" evidence="7">
    <location>
        <begin position="238"/>
        <end position="276"/>
    </location>
</feature>
<dbReference type="InterPro" id="IPR022030">
    <property type="entry name" value="SF3A1_dom"/>
</dbReference>
<dbReference type="GO" id="GO:0005686">
    <property type="term" value="C:U2 snRNP"/>
    <property type="evidence" value="ECO:0007669"/>
    <property type="project" value="TreeGrafter"/>
</dbReference>
<keyword evidence="2" id="KW-0507">mRNA processing</keyword>
<dbReference type="FunFam" id="1.10.10.790:FF:000002">
    <property type="entry name" value="Splicing factor 3A subunit 1"/>
    <property type="match status" value="1"/>
</dbReference>
<keyword evidence="5" id="KW-0508">mRNA splicing</keyword>
<dbReference type="InterPro" id="IPR045146">
    <property type="entry name" value="SF3A1"/>
</dbReference>
<dbReference type="PANTHER" id="PTHR15316:SF1">
    <property type="entry name" value="SPLICING FACTOR 3A SUBUNIT 1"/>
    <property type="match status" value="1"/>
</dbReference>
<evidence type="ECO:0000256" key="7">
    <source>
        <dbReference type="SAM" id="MobiDB-lite"/>
    </source>
</evidence>
<evidence type="ECO:0000256" key="2">
    <source>
        <dbReference type="ARBA" id="ARBA00022664"/>
    </source>
</evidence>
<sequence length="675" mass="75977">RFRSVTRSYYRGSIGTIFVYDITNRESFKSLDKWMADARQLTPSHSIFILVGNKADREMQRAVSHEEAQQYASDNNMMFVETSAKTGDRVEPTFLEIAARIIRLVRDGMVNPMSPDSGVQSLRPLDGGEAAGGAGRAVRVNQSQSSRFSGLGGVTMETIATSPQTKNGQQQTSKKAMIYPPQDIKTIVDKTAEHVAKSGTAFEQLIREKYQDNAKFSFIYQNDPYFAYYEHMVDRFRTSDGNSEDQEKNSGTEPKGEEAMDAKDSADGEQEMPEKPPMMQFISGMPAVSALDLDVIRTTAQFVARNGRQFMAQLAQREQGNYQFDFLQPTHSLFGYFRKLVDQYSLVYFPPPDLTTRVETDVLDRYGVLDRVERRMRWTVFEEEEKKKREEEREREKEAALAIDWHDFVVVGTVEFVEEDEAAQLPVPMRLQDLKTLSLEAKHSIAKESGTASTSSVPVAPGNAPRDAVDDDGDDVEMEVEAEDEEDVDEYLQADGRPAAPSTLPAVAGPMKIRHDYVPNLRRGPPAPQILLHCELCGSSVPASDFDEHIRVELIDPKWKEQKLAFERKIRDSNLVQEGMDIARYLRQLAVHRVEGPDNQAESHEQQVVPWDGFSSTAGRAARRARENLTAEEQSIADMCRKGLVDPRDPSLAIGPQMPAGRPPAKRARNKQPRK</sequence>
<dbReference type="EMBL" id="JANBOH010000591">
    <property type="protein sequence ID" value="KAJ1641856.1"/>
    <property type="molecule type" value="Genomic_DNA"/>
</dbReference>
<dbReference type="SUPFAM" id="SSF109905">
    <property type="entry name" value="Surp module (SWAP domain)"/>
    <property type="match status" value="2"/>
</dbReference>
<gene>
    <name evidence="9" type="primary">PRP21</name>
    <name evidence="9" type="ORF">LPJ64_006235</name>
</gene>
<comment type="subcellular location">
    <subcellularLocation>
        <location evidence="1">Nucleus</location>
    </subcellularLocation>
</comment>
<dbReference type="Gene3D" id="1.10.10.790">
    <property type="entry name" value="Surp module"/>
    <property type="match status" value="2"/>
</dbReference>
<dbReference type="AlphaFoldDB" id="A0A9W7XFH5"/>
<dbReference type="SMART" id="SM00173">
    <property type="entry name" value="RAS"/>
    <property type="match status" value="1"/>
</dbReference>
<dbReference type="PROSITE" id="PS51419">
    <property type="entry name" value="RAB"/>
    <property type="match status" value="1"/>
</dbReference>
<evidence type="ECO:0000256" key="6">
    <source>
        <dbReference type="ARBA" id="ARBA00023242"/>
    </source>
</evidence>
<keyword evidence="4" id="KW-0677">Repeat</keyword>
<reference evidence="9" key="1">
    <citation type="submission" date="2022-07" db="EMBL/GenBank/DDBJ databases">
        <title>Phylogenomic reconstructions and comparative analyses of Kickxellomycotina fungi.</title>
        <authorList>
            <person name="Reynolds N.K."/>
            <person name="Stajich J.E."/>
            <person name="Barry K."/>
            <person name="Grigoriev I.V."/>
            <person name="Crous P."/>
            <person name="Smith M.E."/>
        </authorList>
    </citation>
    <scope>NUCLEOTIDE SEQUENCE</scope>
    <source>
        <strain evidence="9">NBRC 105413</strain>
    </source>
</reference>
<evidence type="ECO:0000256" key="4">
    <source>
        <dbReference type="ARBA" id="ARBA00022737"/>
    </source>
</evidence>
<dbReference type="GO" id="GO:0005525">
    <property type="term" value="F:GTP binding"/>
    <property type="evidence" value="ECO:0007669"/>
    <property type="project" value="InterPro"/>
</dbReference>
<organism evidence="9 10">
    <name type="scientific">Coemansia asiatica</name>
    <dbReference type="NCBI Taxonomy" id="1052880"/>
    <lineage>
        <taxon>Eukaryota</taxon>
        <taxon>Fungi</taxon>
        <taxon>Fungi incertae sedis</taxon>
        <taxon>Zoopagomycota</taxon>
        <taxon>Kickxellomycotina</taxon>
        <taxon>Kickxellomycetes</taxon>
        <taxon>Kickxellales</taxon>
        <taxon>Kickxellaceae</taxon>
        <taxon>Coemansia</taxon>
    </lineage>
</organism>
<keyword evidence="6" id="KW-0539">Nucleus</keyword>
<dbReference type="InterPro" id="IPR000061">
    <property type="entry name" value="Surp"/>
</dbReference>
<feature type="region of interest" description="Disordered" evidence="7">
    <location>
        <begin position="446"/>
        <end position="474"/>
    </location>
</feature>
<keyword evidence="3" id="KW-0747">Spliceosome</keyword>
<dbReference type="GO" id="GO:0045292">
    <property type="term" value="P:mRNA cis splicing, via spliceosome"/>
    <property type="evidence" value="ECO:0007669"/>
    <property type="project" value="InterPro"/>
</dbReference>
<comment type="caution">
    <text evidence="9">The sequence shown here is derived from an EMBL/GenBank/DDBJ whole genome shotgun (WGS) entry which is preliminary data.</text>
</comment>
<feature type="compositionally biased region" description="Basic and acidic residues" evidence="7">
    <location>
        <begin position="245"/>
        <end position="266"/>
    </location>
</feature>
<dbReference type="Proteomes" id="UP001145021">
    <property type="component" value="Unassembled WGS sequence"/>
</dbReference>
<dbReference type="PROSITE" id="PS51421">
    <property type="entry name" value="RAS"/>
    <property type="match status" value="1"/>
</dbReference>
<dbReference type="PRINTS" id="PR00449">
    <property type="entry name" value="RASTRNSFRMNG"/>
</dbReference>
<dbReference type="SMART" id="SM00175">
    <property type="entry name" value="RAB"/>
    <property type="match status" value="1"/>
</dbReference>
<dbReference type="InterPro" id="IPR027417">
    <property type="entry name" value="P-loop_NTPase"/>
</dbReference>
<dbReference type="SMART" id="SM00648">
    <property type="entry name" value="SWAP"/>
    <property type="match status" value="2"/>
</dbReference>
<dbReference type="CDD" id="cd00154">
    <property type="entry name" value="Rab"/>
    <property type="match status" value="1"/>
</dbReference>
<dbReference type="GO" id="GO:0003723">
    <property type="term" value="F:RNA binding"/>
    <property type="evidence" value="ECO:0007669"/>
    <property type="project" value="InterPro"/>
</dbReference>
<dbReference type="Pfam" id="PF00071">
    <property type="entry name" value="Ras"/>
    <property type="match status" value="1"/>
</dbReference>
<feature type="compositionally biased region" description="Basic residues" evidence="7">
    <location>
        <begin position="664"/>
        <end position="675"/>
    </location>
</feature>
<name>A0A9W7XFH5_9FUNG</name>
<evidence type="ECO:0000313" key="9">
    <source>
        <dbReference type="EMBL" id="KAJ1641856.1"/>
    </source>
</evidence>
<dbReference type="InterPro" id="IPR001806">
    <property type="entry name" value="Small_GTPase"/>
</dbReference>
<dbReference type="Gene3D" id="3.40.50.300">
    <property type="entry name" value="P-loop containing nucleotide triphosphate hydrolases"/>
    <property type="match status" value="1"/>
</dbReference>
<feature type="domain" description="SURP motif" evidence="8">
    <location>
        <begin position="295"/>
        <end position="337"/>
    </location>
</feature>
<protein>
    <submittedName>
        <fullName evidence="9">SF3a splicing factor complex subunit</fullName>
    </submittedName>
</protein>
<dbReference type="GO" id="GO:0003924">
    <property type="term" value="F:GTPase activity"/>
    <property type="evidence" value="ECO:0007669"/>
    <property type="project" value="InterPro"/>
</dbReference>
<feature type="region of interest" description="Disordered" evidence="7">
    <location>
        <begin position="643"/>
        <end position="675"/>
    </location>
</feature>
<proteinExistence type="predicted"/>
<evidence type="ECO:0000256" key="5">
    <source>
        <dbReference type="ARBA" id="ARBA00023187"/>
    </source>
</evidence>
<evidence type="ECO:0000259" key="8">
    <source>
        <dbReference type="PROSITE" id="PS50128"/>
    </source>
</evidence>
<evidence type="ECO:0000256" key="3">
    <source>
        <dbReference type="ARBA" id="ARBA00022728"/>
    </source>
</evidence>
<dbReference type="Pfam" id="PF12230">
    <property type="entry name" value="PRP21_like_P"/>
    <property type="match status" value="1"/>
</dbReference>
<dbReference type="GO" id="GO:0071004">
    <property type="term" value="C:U2-type prespliceosome"/>
    <property type="evidence" value="ECO:0007669"/>
    <property type="project" value="TreeGrafter"/>
</dbReference>
<evidence type="ECO:0000313" key="10">
    <source>
        <dbReference type="Proteomes" id="UP001145021"/>
    </source>
</evidence>
<dbReference type="PROSITE" id="PS50128">
    <property type="entry name" value="SURP"/>
    <property type="match status" value="2"/>
</dbReference>
<dbReference type="InterPro" id="IPR035967">
    <property type="entry name" value="SWAP/Surp_sf"/>
</dbReference>
<feature type="domain" description="SURP motif" evidence="8">
    <location>
        <begin position="187"/>
        <end position="229"/>
    </location>
</feature>